<dbReference type="InterPro" id="IPR036412">
    <property type="entry name" value="HAD-like_sf"/>
</dbReference>
<dbReference type="Gene3D" id="1.10.150.720">
    <property type="entry name" value="Haloacid dehalogenase-like hydrolase"/>
    <property type="match status" value="1"/>
</dbReference>
<protein>
    <submittedName>
        <fullName evidence="1">HAD-like domain-containing protein</fullName>
    </submittedName>
</protein>
<dbReference type="Proteomes" id="UP001302745">
    <property type="component" value="Unassembled WGS sequence"/>
</dbReference>
<dbReference type="PANTHER" id="PTHR46191:SF2">
    <property type="entry name" value="HALOACID DEHALOGENASE-LIKE HYDROLASE DOMAIN-CONTAINING PROTEIN 3"/>
    <property type="match status" value="1"/>
</dbReference>
<keyword evidence="2" id="KW-1185">Reference proteome</keyword>
<proteinExistence type="predicted"/>
<reference evidence="1" key="2">
    <citation type="submission" date="2023-05" db="EMBL/GenBank/DDBJ databases">
        <authorList>
            <consortium name="Lawrence Berkeley National Laboratory"/>
            <person name="Steindorff A."/>
            <person name="Hensen N."/>
            <person name="Bonometti L."/>
            <person name="Westerberg I."/>
            <person name="Brannstrom I.O."/>
            <person name="Guillou S."/>
            <person name="Cros-Aarteil S."/>
            <person name="Calhoun S."/>
            <person name="Haridas S."/>
            <person name="Kuo A."/>
            <person name="Mondo S."/>
            <person name="Pangilinan J."/>
            <person name="Riley R."/>
            <person name="Labutti K."/>
            <person name="Andreopoulos B."/>
            <person name="Lipzen A."/>
            <person name="Chen C."/>
            <person name="Yanf M."/>
            <person name="Daum C."/>
            <person name="Ng V."/>
            <person name="Clum A."/>
            <person name="Ohm R."/>
            <person name="Martin F."/>
            <person name="Silar P."/>
            <person name="Natvig D."/>
            <person name="Lalanne C."/>
            <person name="Gautier V."/>
            <person name="Ament-Velasquez S.L."/>
            <person name="Kruys A."/>
            <person name="Hutchinson M.I."/>
            <person name="Powell A.J."/>
            <person name="Barry K."/>
            <person name="Miller A.N."/>
            <person name="Grigoriev I.V."/>
            <person name="Debuchy R."/>
            <person name="Gladieux P."/>
            <person name="Thoren M.H."/>
            <person name="Johannesson H."/>
        </authorList>
    </citation>
    <scope>NUCLEOTIDE SEQUENCE</scope>
    <source>
        <strain evidence="1">CBS 538.74</strain>
    </source>
</reference>
<reference evidence="1" key="1">
    <citation type="journal article" date="2023" name="Mol. Phylogenet. Evol.">
        <title>Genome-scale phylogeny and comparative genomics of the fungal order Sordariales.</title>
        <authorList>
            <person name="Hensen N."/>
            <person name="Bonometti L."/>
            <person name="Westerberg I."/>
            <person name="Brannstrom I.O."/>
            <person name="Guillou S."/>
            <person name="Cros-Aarteil S."/>
            <person name="Calhoun S."/>
            <person name="Haridas S."/>
            <person name="Kuo A."/>
            <person name="Mondo S."/>
            <person name="Pangilinan J."/>
            <person name="Riley R."/>
            <person name="LaButti K."/>
            <person name="Andreopoulos B."/>
            <person name="Lipzen A."/>
            <person name="Chen C."/>
            <person name="Yan M."/>
            <person name="Daum C."/>
            <person name="Ng V."/>
            <person name="Clum A."/>
            <person name="Steindorff A."/>
            <person name="Ohm R.A."/>
            <person name="Martin F."/>
            <person name="Silar P."/>
            <person name="Natvig D.O."/>
            <person name="Lalanne C."/>
            <person name="Gautier V."/>
            <person name="Ament-Velasquez S.L."/>
            <person name="Kruys A."/>
            <person name="Hutchinson M.I."/>
            <person name="Powell A.J."/>
            <person name="Barry K."/>
            <person name="Miller A.N."/>
            <person name="Grigoriev I.V."/>
            <person name="Debuchy R."/>
            <person name="Gladieux P."/>
            <person name="Hiltunen Thoren M."/>
            <person name="Johannesson H."/>
        </authorList>
    </citation>
    <scope>NUCLEOTIDE SEQUENCE</scope>
    <source>
        <strain evidence="1">CBS 538.74</strain>
    </source>
</reference>
<organism evidence="1 2">
    <name type="scientific">Chaetomidium leptoderma</name>
    <dbReference type="NCBI Taxonomy" id="669021"/>
    <lineage>
        <taxon>Eukaryota</taxon>
        <taxon>Fungi</taxon>
        <taxon>Dikarya</taxon>
        <taxon>Ascomycota</taxon>
        <taxon>Pezizomycotina</taxon>
        <taxon>Sordariomycetes</taxon>
        <taxon>Sordariomycetidae</taxon>
        <taxon>Sordariales</taxon>
        <taxon>Chaetomiaceae</taxon>
        <taxon>Chaetomidium</taxon>
    </lineage>
</organism>
<sequence>MGRRNLLLCFDAFGTLFHPKRPIAEQYTAVARQCGLDGFSTEQVHTSFRTAFSRESKAHPNYGKASGMGAKKWWTTVIHNTFRPLVGPGRELPQDLAPRLLHRFCTGEGYTLSPGVTSLLRSTKQQQRQQTSSQIVVGVITNSDDRVPGILSSLGLRVSPLRVGSTISLAKVADQQYDIDLHCMSYDVGFEKPDRRIFDAAEETANQLAAAQRGTEPGRDGERAKEAAPWLKLYVGDEYKKDVLGARGAGWNSVFVGTDENVPGQENLLGLPQLNDKTLDEVFPQGAPPVTIRAESTQELLEWLGEQYARGG</sequence>
<dbReference type="PANTHER" id="PTHR46191">
    <property type="match status" value="1"/>
</dbReference>
<dbReference type="EMBL" id="MU857212">
    <property type="protein sequence ID" value="KAK4149044.1"/>
    <property type="molecule type" value="Genomic_DNA"/>
</dbReference>
<dbReference type="InterPro" id="IPR051828">
    <property type="entry name" value="HAD-like_hydrolase_domain"/>
</dbReference>
<name>A0AAN6VDG2_9PEZI</name>
<dbReference type="SUPFAM" id="SSF56784">
    <property type="entry name" value="HAD-like"/>
    <property type="match status" value="1"/>
</dbReference>
<dbReference type="InterPro" id="IPR044924">
    <property type="entry name" value="HAD-SF_hydro_IA_REG-2-like_cap"/>
</dbReference>
<comment type="caution">
    <text evidence="1">The sequence shown here is derived from an EMBL/GenBank/DDBJ whole genome shotgun (WGS) entry which is preliminary data.</text>
</comment>
<accession>A0AAN6VDG2</accession>
<dbReference type="Gene3D" id="3.40.50.1000">
    <property type="entry name" value="HAD superfamily/HAD-like"/>
    <property type="match status" value="1"/>
</dbReference>
<dbReference type="GO" id="GO:0005634">
    <property type="term" value="C:nucleus"/>
    <property type="evidence" value="ECO:0007669"/>
    <property type="project" value="TreeGrafter"/>
</dbReference>
<evidence type="ECO:0000313" key="2">
    <source>
        <dbReference type="Proteomes" id="UP001302745"/>
    </source>
</evidence>
<gene>
    <name evidence="1" type="ORF">C8A00DRAFT_38361</name>
</gene>
<dbReference type="Pfam" id="PF00702">
    <property type="entry name" value="Hydrolase"/>
    <property type="match status" value="1"/>
</dbReference>
<dbReference type="AlphaFoldDB" id="A0AAN6VDG2"/>
<evidence type="ECO:0000313" key="1">
    <source>
        <dbReference type="EMBL" id="KAK4149044.1"/>
    </source>
</evidence>
<dbReference type="InterPro" id="IPR023214">
    <property type="entry name" value="HAD_sf"/>
</dbReference>